<evidence type="ECO:0000259" key="1">
    <source>
        <dbReference type="Pfam" id="PF17836"/>
    </source>
</evidence>
<evidence type="ECO:0000313" key="2">
    <source>
        <dbReference type="EMBL" id="GAA5147544.1"/>
    </source>
</evidence>
<dbReference type="CDD" id="cd03360">
    <property type="entry name" value="LbH_AT_putative"/>
    <property type="match status" value="1"/>
</dbReference>
<feature type="domain" description="PglD N-terminal" evidence="1">
    <location>
        <begin position="5"/>
        <end position="91"/>
    </location>
</feature>
<dbReference type="Proteomes" id="UP001500221">
    <property type="component" value="Unassembled WGS sequence"/>
</dbReference>
<organism evidence="2 3">
    <name type="scientific">Nocardioides marinquilinus</name>
    <dbReference type="NCBI Taxonomy" id="1210400"/>
    <lineage>
        <taxon>Bacteria</taxon>
        <taxon>Bacillati</taxon>
        <taxon>Actinomycetota</taxon>
        <taxon>Actinomycetes</taxon>
        <taxon>Propionibacteriales</taxon>
        <taxon>Nocardioidaceae</taxon>
        <taxon>Nocardioides</taxon>
    </lineage>
</organism>
<dbReference type="InterPro" id="IPR011004">
    <property type="entry name" value="Trimer_LpxA-like_sf"/>
</dbReference>
<proteinExistence type="predicted"/>
<dbReference type="SUPFAM" id="SSF51161">
    <property type="entry name" value="Trimeric LpxA-like enzymes"/>
    <property type="match status" value="1"/>
</dbReference>
<dbReference type="PANTHER" id="PTHR43300:SF7">
    <property type="entry name" value="UDP-N-ACETYLBACILLOSAMINE N-ACETYLTRANSFERASE"/>
    <property type="match status" value="1"/>
</dbReference>
<dbReference type="Pfam" id="PF17836">
    <property type="entry name" value="PglD_N"/>
    <property type="match status" value="1"/>
</dbReference>
<gene>
    <name evidence="2" type="ORF">GCM10023340_20120</name>
</gene>
<evidence type="ECO:0000313" key="3">
    <source>
        <dbReference type="Proteomes" id="UP001500221"/>
    </source>
</evidence>
<reference evidence="3" key="1">
    <citation type="journal article" date="2019" name="Int. J. Syst. Evol. Microbiol.">
        <title>The Global Catalogue of Microorganisms (GCM) 10K type strain sequencing project: providing services to taxonomists for standard genome sequencing and annotation.</title>
        <authorList>
            <consortium name="The Broad Institute Genomics Platform"/>
            <consortium name="The Broad Institute Genome Sequencing Center for Infectious Disease"/>
            <person name="Wu L."/>
            <person name="Ma J."/>
        </authorList>
    </citation>
    <scope>NUCLEOTIDE SEQUENCE [LARGE SCALE GENOMIC DNA]</scope>
    <source>
        <strain evidence="3">JCM 18459</strain>
    </source>
</reference>
<sequence length="214" mass="21382">MADPLVVVGVGGFGRETLDVVDAVNAAADAPVFDVLGVLDDAPSQVNLDRLAARGVPFLGGTDDLPARDGGVRYLVGVGSPRARRAIADRLEARGAIAATAVHPSVTSGYDVTIGAGSVVCAGVRLTTNISLGRHTHLNLNATVGHDTTVGDFVSVNPLASISGDCTIEDDVLIGVAGVILNGLTVGRGATVGGSACVVRDVPAGSTVKGVPAR</sequence>
<accession>A0ABP9PJB9</accession>
<dbReference type="NCBIfam" id="TIGR03570">
    <property type="entry name" value="NeuD_NnaD"/>
    <property type="match status" value="1"/>
</dbReference>
<dbReference type="PANTHER" id="PTHR43300">
    <property type="entry name" value="ACETYLTRANSFERASE"/>
    <property type="match status" value="1"/>
</dbReference>
<dbReference type="Gene3D" id="3.40.50.20">
    <property type="match status" value="1"/>
</dbReference>
<dbReference type="InterPro" id="IPR041561">
    <property type="entry name" value="PglD_N"/>
</dbReference>
<dbReference type="RefSeq" id="WP_345457767.1">
    <property type="nucleotide sequence ID" value="NZ_BAABKG010000002.1"/>
</dbReference>
<dbReference type="Gene3D" id="2.160.10.10">
    <property type="entry name" value="Hexapeptide repeat proteins"/>
    <property type="match status" value="1"/>
</dbReference>
<keyword evidence="3" id="KW-1185">Reference proteome</keyword>
<dbReference type="EMBL" id="BAABKG010000002">
    <property type="protein sequence ID" value="GAA5147544.1"/>
    <property type="molecule type" value="Genomic_DNA"/>
</dbReference>
<comment type="caution">
    <text evidence="2">The sequence shown here is derived from an EMBL/GenBank/DDBJ whole genome shotgun (WGS) entry which is preliminary data.</text>
</comment>
<protein>
    <submittedName>
        <fullName evidence="2">Acetyltransferase</fullName>
    </submittedName>
</protein>
<dbReference type="InterPro" id="IPR020019">
    <property type="entry name" value="AcTrfase_PglD-like"/>
</dbReference>
<name>A0ABP9PJB9_9ACTN</name>
<dbReference type="InterPro" id="IPR050179">
    <property type="entry name" value="Trans_hexapeptide_repeat"/>
</dbReference>